<name>A0A0M4MH26_9SPHN</name>
<dbReference type="EMBL" id="CP012669">
    <property type="protein sequence ID" value="ALE16805.1"/>
    <property type="molecule type" value="Genomic_DNA"/>
</dbReference>
<dbReference type="Proteomes" id="UP000057938">
    <property type="component" value="Chromosome"/>
</dbReference>
<protein>
    <submittedName>
        <fullName evidence="1">Uncharacterized protein</fullName>
    </submittedName>
</protein>
<keyword evidence="2" id="KW-1185">Reference proteome</keyword>
<gene>
    <name evidence="1" type="ORF">AMC99_01513</name>
</gene>
<dbReference type="AlphaFoldDB" id="A0A0M4MH26"/>
<evidence type="ECO:0000313" key="2">
    <source>
        <dbReference type="Proteomes" id="UP000057938"/>
    </source>
</evidence>
<organism evidence="1 2">
    <name type="scientific">Altererythrobacter epoxidivorans</name>
    <dbReference type="NCBI Taxonomy" id="361183"/>
    <lineage>
        <taxon>Bacteria</taxon>
        <taxon>Pseudomonadati</taxon>
        <taxon>Pseudomonadota</taxon>
        <taxon>Alphaproteobacteria</taxon>
        <taxon>Sphingomonadales</taxon>
        <taxon>Erythrobacteraceae</taxon>
        <taxon>Altererythrobacter</taxon>
    </lineage>
</organism>
<proteinExistence type="predicted"/>
<dbReference type="PATRIC" id="fig|361183.4.peg.1484"/>
<evidence type="ECO:0000313" key="1">
    <source>
        <dbReference type="EMBL" id="ALE16805.1"/>
    </source>
</evidence>
<accession>A0A0M4MH26</accession>
<sequence>MTSVYFHWQCLGLHAGLVTHCTYGCSSILILIPPSVLSL</sequence>
<dbReference type="KEGG" id="aep:AMC99_01513"/>
<reference evidence="1 2" key="1">
    <citation type="submission" date="2015-09" db="EMBL/GenBank/DDBJ databases">
        <title>Complete genome sequence of a benzo[a]pyrene-degrading bacterium Altererythrobacter epoxidivorans CGMCC 1.7731T.</title>
        <authorList>
            <person name="Li Z."/>
            <person name="Cheng H."/>
            <person name="Huo Y."/>
            <person name="Xu X."/>
        </authorList>
    </citation>
    <scope>NUCLEOTIDE SEQUENCE [LARGE SCALE GENOMIC DNA]</scope>
    <source>
        <strain evidence="1 2">CGMCC 1.7731</strain>
    </source>
</reference>